<evidence type="ECO:0000256" key="2">
    <source>
        <dbReference type="ARBA" id="ARBA00004123"/>
    </source>
</evidence>
<evidence type="ECO:0000256" key="13">
    <source>
        <dbReference type="ARBA" id="ARBA00022801"/>
    </source>
</evidence>
<dbReference type="GO" id="GO:0016887">
    <property type="term" value="F:ATP hydrolysis activity"/>
    <property type="evidence" value="ECO:0007669"/>
    <property type="project" value="RHEA"/>
</dbReference>
<dbReference type="GO" id="GO:0005634">
    <property type="term" value="C:nucleus"/>
    <property type="evidence" value="ECO:0007669"/>
    <property type="project" value="UniProtKB-SubCell"/>
</dbReference>
<evidence type="ECO:0000256" key="9">
    <source>
        <dbReference type="ARBA" id="ARBA00022723"/>
    </source>
</evidence>
<feature type="compositionally biased region" description="Basic and acidic residues" evidence="23">
    <location>
        <begin position="280"/>
        <end position="305"/>
    </location>
</feature>
<dbReference type="Proteomes" id="UP000189911">
    <property type="component" value="Chromosome E"/>
</dbReference>
<comment type="subcellular location">
    <subcellularLocation>
        <location evidence="2">Nucleus</location>
    </subcellularLocation>
</comment>
<dbReference type="FunFam" id="3.40.50.300:FF:000721">
    <property type="entry name" value="DNA replication ATP-dependent helicase/nuclease DNA2"/>
    <property type="match status" value="1"/>
</dbReference>
<feature type="region of interest" description="Disordered" evidence="23">
    <location>
        <begin position="264"/>
        <end position="316"/>
    </location>
</feature>
<dbReference type="EMBL" id="LT598451">
    <property type="protein sequence ID" value="SCU92408.1"/>
    <property type="molecule type" value="Genomic_DNA"/>
</dbReference>
<dbReference type="InterPro" id="IPR014808">
    <property type="entry name" value="DNA_replication_fac_Dna2_N"/>
</dbReference>
<dbReference type="PANTHER" id="PTHR43788">
    <property type="entry name" value="DNA2/NAM7 HELICASE FAMILY MEMBER"/>
    <property type="match status" value="1"/>
</dbReference>
<dbReference type="InterPro" id="IPR041677">
    <property type="entry name" value="DNA2/NAM7_AAA_11"/>
</dbReference>
<keyword evidence="10" id="KW-0547">Nucleotide-binding</keyword>
<keyword evidence="7" id="KW-0235">DNA replication</keyword>
<dbReference type="Gene3D" id="3.90.320.10">
    <property type="match status" value="1"/>
</dbReference>
<keyword evidence="6" id="KW-0004">4Fe-4S</keyword>
<comment type="cofactor">
    <cofactor evidence="1">
        <name>[4Fe-4S] cluster</name>
        <dbReference type="ChEBI" id="CHEBI:49883"/>
    </cofactor>
</comment>
<dbReference type="Pfam" id="PF08696">
    <property type="entry name" value="Dna2"/>
    <property type="match status" value="1"/>
</dbReference>
<dbReference type="CDD" id="cd18041">
    <property type="entry name" value="DEXXQc_DNA2"/>
    <property type="match status" value="1"/>
</dbReference>
<dbReference type="Gene3D" id="3.40.50.300">
    <property type="entry name" value="P-loop containing nucleotide triphosphate hydrolases"/>
    <property type="match status" value="3"/>
</dbReference>
<dbReference type="FunFam" id="3.40.50.300:FF:000789">
    <property type="entry name" value="DNA replication ATP-dependent helicase/nuclease DNA2"/>
    <property type="match status" value="1"/>
</dbReference>
<feature type="compositionally biased region" description="Polar residues" evidence="23">
    <location>
        <begin position="30"/>
        <end position="39"/>
    </location>
</feature>
<feature type="domain" description="DNA2/NAM7 helicase helicase" evidence="25">
    <location>
        <begin position="1161"/>
        <end position="1230"/>
    </location>
</feature>
<keyword evidence="18" id="KW-0238">DNA-binding</keyword>
<dbReference type="GO" id="GO:0006273">
    <property type="term" value="P:lagging strand elongation"/>
    <property type="evidence" value="ECO:0007669"/>
    <property type="project" value="UniProtKB-ARBA"/>
</dbReference>
<feature type="compositionally biased region" description="Polar residues" evidence="23">
    <location>
        <begin position="196"/>
        <end position="206"/>
    </location>
</feature>
<evidence type="ECO:0000256" key="4">
    <source>
        <dbReference type="ARBA" id="ARBA00012551"/>
    </source>
</evidence>
<evidence type="ECO:0000256" key="23">
    <source>
        <dbReference type="SAM" id="MobiDB-lite"/>
    </source>
</evidence>
<evidence type="ECO:0000256" key="22">
    <source>
        <dbReference type="ARBA" id="ARBA00047995"/>
    </source>
</evidence>
<evidence type="ECO:0000256" key="15">
    <source>
        <dbReference type="ARBA" id="ARBA00022840"/>
    </source>
</evidence>
<evidence type="ECO:0000259" key="24">
    <source>
        <dbReference type="Pfam" id="PF08696"/>
    </source>
</evidence>
<keyword evidence="16" id="KW-0408">Iron</keyword>
<comment type="similarity">
    <text evidence="3">Belongs to the DNA2/NAM7 helicase family.</text>
</comment>
<gene>
    <name evidence="27" type="ORF">LANO_0E00738G</name>
</gene>
<dbReference type="SUPFAM" id="SSF52540">
    <property type="entry name" value="P-loop containing nucleoside triphosphate hydrolases"/>
    <property type="match status" value="1"/>
</dbReference>
<feature type="domain" description="DNA2/NAM7 helicase-like C-terminal" evidence="26">
    <location>
        <begin position="1238"/>
        <end position="1450"/>
    </location>
</feature>
<dbReference type="GO" id="GO:0006302">
    <property type="term" value="P:double-strand break repair"/>
    <property type="evidence" value="ECO:0007669"/>
    <property type="project" value="UniProtKB-ARBA"/>
</dbReference>
<keyword evidence="11" id="KW-0255">Endonuclease</keyword>
<keyword evidence="12" id="KW-0227">DNA damage</keyword>
<evidence type="ECO:0000256" key="10">
    <source>
        <dbReference type="ARBA" id="ARBA00022741"/>
    </source>
</evidence>
<accession>A0A1G4JNY4</accession>
<feature type="region of interest" description="Disordered" evidence="23">
    <location>
        <begin position="1"/>
        <end position="40"/>
    </location>
</feature>
<name>A0A1G4JNY4_9SACH</name>
<evidence type="ECO:0000256" key="6">
    <source>
        <dbReference type="ARBA" id="ARBA00022485"/>
    </source>
</evidence>
<dbReference type="InterPro" id="IPR050534">
    <property type="entry name" value="Coronavir_polyprotein_1ab"/>
</dbReference>
<reference evidence="28" key="1">
    <citation type="submission" date="2016-03" db="EMBL/GenBank/DDBJ databases">
        <authorList>
            <person name="Devillers Hugo."/>
        </authorList>
    </citation>
    <scope>NUCLEOTIDE SEQUENCE [LARGE SCALE GENOMIC DNA]</scope>
</reference>
<evidence type="ECO:0000256" key="5">
    <source>
        <dbReference type="ARBA" id="ARBA00021516"/>
    </source>
</evidence>
<dbReference type="PANTHER" id="PTHR43788:SF8">
    <property type="entry name" value="DNA-BINDING PROTEIN SMUBP-2"/>
    <property type="match status" value="1"/>
</dbReference>
<dbReference type="InterPro" id="IPR041679">
    <property type="entry name" value="DNA2/NAM7-like_C"/>
</dbReference>
<keyword evidence="28" id="KW-1185">Reference proteome</keyword>
<comment type="catalytic activity">
    <reaction evidence="22">
        <text>ATP + H2O = ADP + phosphate + H(+)</text>
        <dbReference type="Rhea" id="RHEA:13065"/>
        <dbReference type="ChEBI" id="CHEBI:15377"/>
        <dbReference type="ChEBI" id="CHEBI:15378"/>
        <dbReference type="ChEBI" id="CHEBI:30616"/>
        <dbReference type="ChEBI" id="CHEBI:43474"/>
        <dbReference type="ChEBI" id="CHEBI:456216"/>
        <dbReference type="EC" id="3.6.4.12"/>
    </reaction>
</comment>
<feature type="domain" description="DNA replication factor Dna2 N-terminal" evidence="24">
    <location>
        <begin position="456"/>
        <end position="671"/>
    </location>
</feature>
<evidence type="ECO:0000256" key="20">
    <source>
        <dbReference type="ARBA" id="ARBA00023242"/>
    </source>
</evidence>
<evidence type="ECO:0000256" key="7">
    <source>
        <dbReference type="ARBA" id="ARBA00022705"/>
    </source>
</evidence>
<feature type="compositionally biased region" description="Acidic residues" evidence="23">
    <location>
        <begin position="307"/>
        <end position="316"/>
    </location>
</feature>
<dbReference type="InterPro" id="IPR027417">
    <property type="entry name" value="P-loop_NTPase"/>
</dbReference>
<evidence type="ECO:0000256" key="11">
    <source>
        <dbReference type="ARBA" id="ARBA00022759"/>
    </source>
</evidence>
<dbReference type="InterPro" id="IPR047187">
    <property type="entry name" value="SF1_C_Upf1"/>
</dbReference>
<dbReference type="GO" id="GO:0003677">
    <property type="term" value="F:DNA binding"/>
    <property type="evidence" value="ECO:0007669"/>
    <property type="project" value="UniProtKB-KW"/>
</dbReference>
<evidence type="ECO:0000313" key="27">
    <source>
        <dbReference type="EMBL" id="SCU92408.1"/>
    </source>
</evidence>
<keyword evidence="15" id="KW-0067">ATP-binding</keyword>
<evidence type="ECO:0000313" key="28">
    <source>
        <dbReference type="Proteomes" id="UP000189911"/>
    </source>
</evidence>
<evidence type="ECO:0000256" key="14">
    <source>
        <dbReference type="ARBA" id="ARBA00022806"/>
    </source>
</evidence>
<dbReference type="GO" id="GO:0035861">
    <property type="term" value="C:site of double-strand break"/>
    <property type="evidence" value="ECO:0007669"/>
    <property type="project" value="UniProtKB-ARBA"/>
</dbReference>
<evidence type="ECO:0000256" key="8">
    <source>
        <dbReference type="ARBA" id="ARBA00022722"/>
    </source>
</evidence>
<keyword evidence="17" id="KW-0411">Iron-sulfur</keyword>
<evidence type="ECO:0000259" key="26">
    <source>
        <dbReference type="Pfam" id="PF13087"/>
    </source>
</evidence>
<keyword evidence="21" id="KW-0511">Multifunctional enzyme</keyword>
<keyword evidence="13" id="KW-0378">Hydrolase</keyword>
<dbReference type="EC" id="3.6.4.12" evidence="4"/>
<dbReference type="InterPro" id="IPR026851">
    <property type="entry name" value="Dna2/JHS1_DEXXQ-box"/>
</dbReference>
<dbReference type="Pfam" id="PF13087">
    <property type="entry name" value="AAA_12"/>
    <property type="match status" value="1"/>
</dbReference>
<evidence type="ECO:0000256" key="12">
    <source>
        <dbReference type="ARBA" id="ARBA00022763"/>
    </source>
</evidence>
<keyword evidence="9" id="KW-0479">Metal-binding</keyword>
<keyword evidence="14" id="KW-0347">Helicase</keyword>
<sequence length="1525" mass="170480">MGLKDVKKRGPSPFASPERLVAEANESRINKSSAVTLGTTDKAVRIKKKYKFAPVNTLSDGKDTKKRDPEVLRSISVSEVRKSKKSEASAPSLETAETKIKKNTPKGPGSGSKINAEIGRSEEVVWQFSPNHNERLEYTETDRGYRSPSEDSLIEQVVKESSTPIVPNKFRSVLNLSHINTGSSRNVGSPLLASKTQSLRQNSLPRSLSGPPDSRPSTRDIDEIINDIEGDFELRPPFQSKDIPSSPTRMVSQKLQANEKCNEHVFPVPTSSSSESLSGGDDKKAGSCKNDKSNSDAIKYNKNEADVNSDSDDDDDDSLIEVLTQRFGDAESASKPATVPTANEKVSELHLDSDDTYDDSLIEYLQTAEQSTKVSVAMDPDGVQIESQIDSVEKQFSQNLTVQERAKFEPDAIEHYIKRARFAVLREDMNRVVLVEAKEQQIKNNVSQKVLKCIDHEGKFVNLIIREPWVNLKFEMGDVIHTIRGQNCSNGRLFSNDTDPQSGKMNDNLLILNPDILLSATTIGRAIECQRKAIICGQINGPGEPSLPALVGTIVHELLQACLKYKLDHRRLSDGFMTSTLKSLLNFYAADIILCQTTKELLLEQISTDHSSNIKHFIDEYVKGENCGYAPKKRGPGGSEYVSIANVIDIEENIWSPMYGLKGFIDATVEARLNDNSRFISPLELKTGKTKSISHEAQGTIYTLLLNDRYEIPVHFFLLFYTKSNDFTKHNTLLSSLKHLLVLRNQVSVYLKHELTEITTLERKGAKLPPILRSSTCDHCYSKSECMVLNSLCDDGTAAESGLKPGEYEALAGHLINNHTQYKEFFMKYEDLIVKEESSLNGINREIFLLDSRTRESLSGKCLSNLQIKESDEDDVTKLIKYTFIRDSDKYELPLMTNSQLSKNDIVYVSDESGHFALCSGRVHSISSNEVSLTTSRRLESNNIHVPGFEKNSNQTLRTVLMPAVRSSLTRQKPLTYRIDRNEIQHGMAMARFNLLNLFLPPVPDGAVAIDDITGGDVKMKESWGGDSKSRELIIDGRCPRFVPESKPPLIAYDINAKANFNVDQQKAFDKVMRAEDYALILGMPGTGKTTLIVEIVKTLLAGGKTIMLTSYTHSAIDNILIKLKNCGINIMRLGNKHRVHPEAQEFVVDISGAKSFQDVTDISQRASVVATTCLNINDTLLSIRRKDFDYVLIDEASQLSLPMCVGPLKFASKFVLVGDHYQLPPLVKNDAARLGGLDESLFKLLCDKHPESVVELTYQYRMCQEVMTLSNYLIYDGKLKCVSDQVRDQTLNTPYADELIKLMMPKASKPWLQEVVKSDRKVVFLDHDKCDSCQEVAEKDNIKNQGEAEVVWQCVAAMIRSGVPRTDIGVMTLYRAQLRLLRKMFDSEEDANLEILTADQFQGRDKKCIVISMVRSNNELNGGSLLRELRRVNVAMTRAKCKLIIVGSKTTVSSVENLRGFMELLETRGWLYTLPPDCLECYKLPRESASQRSAQKTVRKAANVTGESKFAQNKPIVRDILNGM</sequence>
<dbReference type="Pfam" id="PF13086">
    <property type="entry name" value="AAA_11"/>
    <property type="match status" value="2"/>
</dbReference>
<keyword evidence="20" id="KW-0539">Nucleus</keyword>
<evidence type="ECO:0000256" key="16">
    <source>
        <dbReference type="ARBA" id="ARBA00023004"/>
    </source>
</evidence>
<proteinExistence type="inferred from homology"/>
<evidence type="ECO:0000256" key="18">
    <source>
        <dbReference type="ARBA" id="ARBA00023125"/>
    </source>
</evidence>
<protein>
    <recommendedName>
        <fullName evidence="5">DNA replication ATP-dependent helicase/nuclease DNA2</fullName>
        <ecNumber evidence="4">3.6.4.12</ecNumber>
    </recommendedName>
</protein>
<evidence type="ECO:0000256" key="19">
    <source>
        <dbReference type="ARBA" id="ARBA00023204"/>
    </source>
</evidence>
<dbReference type="GO" id="GO:0043139">
    <property type="term" value="F:5'-3' DNA helicase activity"/>
    <property type="evidence" value="ECO:0007669"/>
    <property type="project" value="TreeGrafter"/>
</dbReference>
<dbReference type="CDD" id="cd18808">
    <property type="entry name" value="SF1_C_Upf1"/>
    <property type="match status" value="1"/>
</dbReference>
<evidence type="ECO:0000259" key="25">
    <source>
        <dbReference type="Pfam" id="PF13086"/>
    </source>
</evidence>
<keyword evidence="19" id="KW-0234">DNA repair</keyword>
<dbReference type="GO" id="GO:0046872">
    <property type="term" value="F:metal ion binding"/>
    <property type="evidence" value="ECO:0007669"/>
    <property type="project" value="UniProtKB-KW"/>
</dbReference>
<evidence type="ECO:0000256" key="1">
    <source>
        <dbReference type="ARBA" id="ARBA00001966"/>
    </source>
</evidence>
<evidence type="ECO:0000256" key="21">
    <source>
        <dbReference type="ARBA" id="ARBA00023268"/>
    </source>
</evidence>
<evidence type="ECO:0000256" key="17">
    <source>
        <dbReference type="ARBA" id="ARBA00023014"/>
    </source>
</evidence>
<feature type="domain" description="DNA2/NAM7 helicase helicase" evidence="25">
    <location>
        <begin position="1061"/>
        <end position="1152"/>
    </location>
</feature>
<evidence type="ECO:0000256" key="3">
    <source>
        <dbReference type="ARBA" id="ARBA00007913"/>
    </source>
</evidence>
<dbReference type="GO" id="GO:0005524">
    <property type="term" value="F:ATP binding"/>
    <property type="evidence" value="ECO:0007669"/>
    <property type="project" value="UniProtKB-KW"/>
</dbReference>
<organism evidence="27 28">
    <name type="scientific">Lachancea nothofagi CBS 11611</name>
    <dbReference type="NCBI Taxonomy" id="1266666"/>
    <lineage>
        <taxon>Eukaryota</taxon>
        <taxon>Fungi</taxon>
        <taxon>Dikarya</taxon>
        <taxon>Ascomycota</taxon>
        <taxon>Saccharomycotina</taxon>
        <taxon>Saccharomycetes</taxon>
        <taxon>Saccharomycetales</taxon>
        <taxon>Saccharomycetaceae</taxon>
        <taxon>Lachancea</taxon>
    </lineage>
</organism>
<feature type="compositionally biased region" description="Basic residues" evidence="23">
    <location>
        <begin position="1"/>
        <end position="10"/>
    </location>
</feature>
<dbReference type="InterPro" id="IPR011604">
    <property type="entry name" value="PDDEXK-like_dom_sf"/>
</dbReference>
<feature type="region of interest" description="Disordered" evidence="23">
    <location>
        <begin position="196"/>
        <end position="250"/>
    </location>
</feature>
<dbReference type="GO" id="GO:0000014">
    <property type="term" value="F:single-stranded DNA endodeoxyribonuclease activity"/>
    <property type="evidence" value="ECO:0007669"/>
    <property type="project" value="UniProtKB-ARBA"/>
</dbReference>
<feature type="compositionally biased region" description="Basic and acidic residues" evidence="23">
    <location>
        <begin position="60"/>
        <end position="71"/>
    </location>
</feature>
<dbReference type="GO" id="GO:0017116">
    <property type="term" value="F:single-stranded DNA helicase activity"/>
    <property type="evidence" value="ECO:0007669"/>
    <property type="project" value="InterPro"/>
</dbReference>
<keyword evidence="8" id="KW-0540">Nuclease</keyword>
<dbReference type="GO" id="GO:0051539">
    <property type="term" value="F:4 iron, 4 sulfur cluster binding"/>
    <property type="evidence" value="ECO:0007669"/>
    <property type="project" value="UniProtKB-KW"/>
</dbReference>
<dbReference type="OrthoDB" id="6513042at2759"/>
<feature type="region of interest" description="Disordered" evidence="23">
    <location>
        <begin position="54"/>
        <end position="116"/>
    </location>
</feature>